<dbReference type="GeneID" id="301302808"/>
<dbReference type="EMBL" id="JXSX01000001">
    <property type="protein sequence ID" value="KIR64353.1"/>
    <property type="molecule type" value="Genomic_DNA"/>
</dbReference>
<evidence type="ECO:0000313" key="9">
    <source>
        <dbReference type="Proteomes" id="UP000032254"/>
    </source>
</evidence>
<dbReference type="InterPro" id="IPR001919">
    <property type="entry name" value="CBD2"/>
</dbReference>
<dbReference type="AlphaFoldDB" id="A0A0D0VUB3"/>
<dbReference type="SUPFAM" id="SSF50494">
    <property type="entry name" value="Trypsin-like serine proteases"/>
    <property type="match status" value="1"/>
</dbReference>
<gene>
    <name evidence="8" type="ORF">TK50_01250</name>
</gene>
<evidence type="ECO:0000256" key="2">
    <source>
        <dbReference type="ARBA" id="ARBA00022670"/>
    </source>
</evidence>
<keyword evidence="6" id="KW-0732">Signal</keyword>
<evidence type="ECO:0000313" key="8">
    <source>
        <dbReference type="EMBL" id="KIR64353.1"/>
    </source>
</evidence>
<evidence type="ECO:0000256" key="6">
    <source>
        <dbReference type="SAM" id="SignalP"/>
    </source>
</evidence>
<dbReference type="GO" id="GO:0005975">
    <property type="term" value="P:carbohydrate metabolic process"/>
    <property type="evidence" value="ECO:0007669"/>
    <property type="project" value="InterPro"/>
</dbReference>
<dbReference type="PATRIC" id="fig|47853.6.peg.271"/>
<dbReference type="SUPFAM" id="SSF49384">
    <property type="entry name" value="Carbohydrate-binding domain"/>
    <property type="match status" value="1"/>
</dbReference>
<feature type="signal peptide" evidence="6">
    <location>
        <begin position="1"/>
        <end position="35"/>
    </location>
</feature>
<dbReference type="PRINTS" id="PR00861">
    <property type="entry name" value="ALYTICPTASE"/>
</dbReference>
<reference evidence="8 9" key="1">
    <citation type="submission" date="2015-01" db="EMBL/GenBank/DDBJ databases">
        <title>Sequencing and annotation of Micromonospora carbonacea strain JXNU-1 genome.</title>
        <authorList>
            <person name="Long Z."/>
            <person name="Huang Y."/>
            <person name="Jiang Y."/>
        </authorList>
    </citation>
    <scope>NUCLEOTIDE SEQUENCE [LARGE SCALE GENOMIC DNA]</scope>
    <source>
        <strain evidence="8 9">JXNU-1</strain>
    </source>
</reference>
<accession>A0A0D0VUB3</accession>
<dbReference type="GO" id="GO:0004252">
    <property type="term" value="F:serine-type endopeptidase activity"/>
    <property type="evidence" value="ECO:0007669"/>
    <property type="project" value="InterPro"/>
</dbReference>
<dbReference type="InterPro" id="IPR008965">
    <property type="entry name" value="CBM2/CBM3_carb-bd_dom_sf"/>
</dbReference>
<dbReference type="PROSITE" id="PS00135">
    <property type="entry name" value="TRYPSIN_SER"/>
    <property type="match status" value="1"/>
</dbReference>
<dbReference type="GO" id="GO:0006508">
    <property type="term" value="P:proteolysis"/>
    <property type="evidence" value="ECO:0007669"/>
    <property type="project" value="UniProtKB-KW"/>
</dbReference>
<dbReference type="Gene3D" id="2.60.40.290">
    <property type="match status" value="1"/>
</dbReference>
<dbReference type="GO" id="GO:0004553">
    <property type="term" value="F:hydrolase activity, hydrolyzing O-glycosyl compounds"/>
    <property type="evidence" value="ECO:0007669"/>
    <property type="project" value="InterPro"/>
</dbReference>
<dbReference type="Gene3D" id="2.40.10.10">
    <property type="entry name" value="Trypsin-like serine proteases"/>
    <property type="match status" value="2"/>
</dbReference>
<name>A0A0D0VUB3_9ACTN</name>
<dbReference type="InterPro" id="IPR012291">
    <property type="entry name" value="CBM2_carb-bd_dom_sf"/>
</dbReference>
<comment type="similarity">
    <text evidence="1">Belongs to the peptidase S1 family.</text>
</comment>
<sequence>MKRTWKVTSRLLAAGVLAGATALAGPAAAPAPAQAAPAPGAGGTTILDLIPGGTRDRMVAQVPLVDAATGLRAAVERAPSRGYAGIGLVGDHVTLWWKGSLPADVASAVAVARRIAPVEVAKAAYAKTELAAAAARIAPVVDGDARDSAHDVRLRTDGSGIEIAVDDADAALPKLPATGVRTTIVERDRLVPRSREDDSAPWNGGARIWNDSGAGCTVGFGVREVAAGTNHLLSAGHCGSVGSQWSDGQGEPIGVQTHKNTDHDTMLIGTPSAGGWLYVGGSNDEVKARVVGWTEVFPGQILCQSGATSAWEIGVPVCNLEVQFHYDDREDLVEATQLDGDESARSGDSGGPVYAVNANGTVLAAGTTTRSAGPGFGFQDFATARDDFGDIVPVTGTAATCRVSFAVVNSWGTGYEAAVTVYNDGPQVTGWNVGWTFGGSQVVQGHWNGVFQQTGATVTVSNENHNATIASGGSVSFGFTADGAPTNPAPFTLNGATCS</sequence>
<evidence type="ECO:0000256" key="5">
    <source>
        <dbReference type="ARBA" id="ARBA00023157"/>
    </source>
</evidence>
<proteinExistence type="inferred from homology"/>
<evidence type="ECO:0000256" key="3">
    <source>
        <dbReference type="ARBA" id="ARBA00022801"/>
    </source>
</evidence>
<protein>
    <submittedName>
        <fullName evidence="8">Peptidase</fullName>
    </submittedName>
</protein>
<feature type="domain" description="CBM2" evidence="7">
    <location>
        <begin position="394"/>
        <end position="499"/>
    </location>
</feature>
<keyword evidence="4" id="KW-0720">Serine protease</keyword>
<dbReference type="GO" id="GO:0030247">
    <property type="term" value="F:polysaccharide binding"/>
    <property type="evidence" value="ECO:0007669"/>
    <property type="project" value="UniProtKB-UniRule"/>
</dbReference>
<dbReference type="Pfam" id="PF00553">
    <property type="entry name" value="CBM_2"/>
    <property type="match status" value="1"/>
</dbReference>
<dbReference type="InterPro" id="IPR018114">
    <property type="entry name" value="TRYPSIN_HIS"/>
</dbReference>
<dbReference type="InterPro" id="IPR001316">
    <property type="entry name" value="Pept_S1A_streptogrisin"/>
</dbReference>
<evidence type="ECO:0000256" key="1">
    <source>
        <dbReference type="ARBA" id="ARBA00007664"/>
    </source>
</evidence>
<dbReference type="RefSeq" id="WP_043960930.1">
    <property type="nucleotide sequence ID" value="NZ_JBEZEN010000003.1"/>
</dbReference>
<evidence type="ECO:0000256" key="4">
    <source>
        <dbReference type="ARBA" id="ARBA00022825"/>
    </source>
</evidence>
<dbReference type="PROSITE" id="PS51173">
    <property type="entry name" value="CBM2"/>
    <property type="match status" value="1"/>
</dbReference>
<comment type="caution">
    <text evidence="8">The sequence shown here is derived from an EMBL/GenBank/DDBJ whole genome shotgun (WGS) entry which is preliminary data.</text>
</comment>
<dbReference type="InterPro" id="IPR043504">
    <property type="entry name" value="Peptidase_S1_PA_chymotrypsin"/>
</dbReference>
<dbReference type="InterPro" id="IPR009003">
    <property type="entry name" value="Peptidase_S1_PA"/>
</dbReference>
<keyword evidence="3" id="KW-0378">Hydrolase</keyword>
<dbReference type="SMART" id="SM00637">
    <property type="entry name" value="CBD_II"/>
    <property type="match status" value="1"/>
</dbReference>
<feature type="chain" id="PRO_5002223753" evidence="6">
    <location>
        <begin position="36"/>
        <end position="499"/>
    </location>
</feature>
<dbReference type="OrthoDB" id="4413809at2"/>
<dbReference type="InterPro" id="IPR033116">
    <property type="entry name" value="TRYPSIN_SER"/>
</dbReference>
<keyword evidence="2" id="KW-0645">Protease</keyword>
<organism evidence="8 9">
    <name type="scientific">Micromonospora haikouensis</name>
    <dbReference type="NCBI Taxonomy" id="686309"/>
    <lineage>
        <taxon>Bacteria</taxon>
        <taxon>Bacillati</taxon>
        <taxon>Actinomycetota</taxon>
        <taxon>Actinomycetes</taxon>
        <taxon>Micromonosporales</taxon>
        <taxon>Micromonosporaceae</taxon>
        <taxon>Micromonospora</taxon>
    </lineage>
</organism>
<keyword evidence="5" id="KW-1015">Disulfide bond</keyword>
<dbReference type="PROSITE" id="PS00134">
    <property type="entry name" value="TRYPSIN_HIS"/>
    <property type="match status" value="1"/>
</dbReference>
<keyword evidence="9" id="KW-1185">Reference proteome</keyword>
<evidence type="ECO:0000259" key="7">
    <source>
        <dbReference type="PROSITE" id="PS51173"/>
    </source>
</evidence>
<dbReference type="Proteomes" id="UP000032254">
    <property type="component" value="Unassembled WGS sequence"/>
</dbReference>